<evidence type="ECO:0000256" key="3">
    <source>
        <dbReference type="ARBA" id="ARBA00023136"/>
    </source>
</evidence>
<dbReference type="Pfam" id="PF01055">
    <property type="entry name" value="Glyco_hydro_31_2nd"/>
    <property type="match status" value="1"/>
</dbReference>
<dbReference type="SMART" id="SM00018">
    <property type="entry name" value="PD"/>
    <property type="match status" value="1"/>
</dbReference>
<dbReference type="InterPro" id="IPR044913">
    <property type="entry name" value="P_trefoil_dom_sf"/>
</dbReference>
<comment type="caution">
    <text evidence="9">The sequence shown here is derived from an EMBL/GenBank/DDBJ whole genome shotgun (WGS) entry which is preliminary data.</text>
</comment>
<dbReference type="CDD" id="cd14752">
    <property type="entry name" value="GH31_N"/>
    <property type="match status" value="1"/>
</dbReference>
<dbReference type="STRING" id="299467.A0A443SFW8"/>
<dbReference type="InterPro" id="IPR048395">
    <property type="entry name" value="Glyco_hydro_31_C"/>
</dbReference>
<evidence type="ECO:0000256" key="6">
    <source>
        <dbReference type="RuleBase" id="RU361185"/>
    </source>
</evidence>
<dbReference type="Pfam" id="PF00088">
    <property type="entry name" value="Trefoil"/>
    <property type="match status" value="1"/>
</dbReference>
<dbReference type="PROSITE" id="PS51448">
    <property type="entry name" value="P_TREFOIL_2"/>
    <property type="match status" value="1"/>
</dbReference>
<dbReference type="Proteomes" id="UP000288716">
    <property type="component" value="Unassembled WGS sequence"/>
</dbReference>
<proteinExistence type="inferred from homology"/>
<feature type="domain" description="P-type" evidence="8">
    <location>
        <begin position="23"/>
        <end position="73"/>
    </location>
</feature>
<keyword evidence="7" id="KW-0732">Signal</keyword>
<dbReference type="InterPro" id="IPR000519">
    <property type="entry name" value="P_trefoil_dom"/>
</dbReference>
<evidence type="ECO:0000256" key="2">
    <source>
        <dbReference type="ARBA" id="ARBA00007806"/>
    </source>
</evidence>
<dbReference type="GO" id="GO:0030246">
    <property type="term" value="F:carbohydrate binding"/>
    <property type="evidence" value="ECO:0007669"/>
    <property type="project" value="InterPro"/>
</dbReference>
<evidence type="ECO:0000256" key="4">
    <source>
        <dbReference type="ARBA" id="ARBA00023157"/>
    </source>
</evidence>
<dbReference type="Gene3D" id="3.20.20.80">
    <property type="entry name" value="Glycosidases"/>
    <property type="match status" value="1"/>
</dbReference>
<keyword evidence="6" id="KW-0378">Hydrolase</keyword>
<comment type="caution">
    <text evidence="5">Lacks conserved residue(s) required for the propagation of feature annotation.</text>
</comment>
<evidence type="ECO:0000256" key="5">
    <source>
        <dbReference type="PROSITE-ProRule" id="PRU00779"/>
    </source>
</evidence>
<dbReference type="GO" id="GO:0004558">
    <property type="term" value="F:alpha-1,4-glucosidase activity"/>
    <property type="evidence" value="ECO:0007669"/>
    <property type="project" value="TreeGrafter"/>
</dbReference>
<dbReference type="GO" id="GO:0005975">
    <property type="term" value="P:carbohydrate metabolic process"/>
    <property type="evidence" value="ECO:0007669"/>
    <property type="project" value="InterPro"/>
</dbReference>
<name>A0A443SFW8_9ACAR</name>
<evidence type="ECO:0000256" key="7">
    <source>
        <dbReference type="SAM" id="SignalP"/>
    </source>
</evidence>
<dbReference type="AlphaFoldDB" id="A0A443SFW8"/>
<dbReference type="CDD" id="cd06602">
    <property type="entry name" value="GH31_MGAM_SI_GAA"/>
    <property type="match status" value="1"/>
</dbReference>
<keyword evidence="10" id="KW-1185">Reference proteome</keyword>
<feature type="signal peptide" evidence="7">
    <location>
        <begin position="1"/>
        <end position="23"/>
    </location>
</feature>
<dbReference type="PANTHER" id="PTHR22762">
    <property type="entry name" value="ALPHA-GLUCOSIDASE"/>
    <property type="match status" value="1"/>
</dbReference>
<evidence type="ECO:0000313" key="10">
    <source>
        <dbReference type="Proteomes" id="UP000288716"/>
    </source>
</evidence>
<keyword evidence="4" id="KW-1015">Disulfide bond</keyword>
<evidence type="ECO:0000259" key="8">
    <source>
        <dbReference type="PROSITE" id="PS51448"/>
    </source>
</evidence>
<dbReference type="OrthoDB" id="6412956at2759"/>
<dbReference type="SUPFAM" id="SSF74650">
    <property type="entry name" value="Galactose mutarotase-like"/>
    <property type="match status" value="1"/>
</dbReference>
<evidence type="ECO:0000256" key="1">
    <source>
        <dbReference type="ARBA" id="ARBA00004370"/>
    </source>
</evidence>
<dbReference type="Pfam" id="PF21365">
    <property type="entry name" value="Glyco_hydro_31_3rd"/>
    <property type="match status" value="1"/>
</dbReference>
<dbReference type="PANTHER" id="PTHR22762:SF131">
    <property type="entry name" value="GLYCOSIDE HYDROLASE FAMILY 31 N-TERMINAL DOMAIN-CONTAINING PROTEIN"/>
    <property type="match status" value="1"/>
</dbReference>
<accession>A0A443SFW8</accession>
<evidence type="ECO:0000313" key="9">
    <source>
        <dbReference type="EMBL" id="RWS26423.1"/>
    </source>
</evidence>
<dbReference type="InterPro" id="IPR000322">
    <property type="entry name" value="Glyco_hydro_31_TIM"/>
</dbReference>
<dbReference type="SUPFAM" id="SSF51445">
    <property type="entry name" value="(Trans)glycosidases"/>
    <property type="match status" value="1"/>
</dbReference>
<dbReference type="InterPro" id="IPR013780">
    <property type="entry name" value="Glyco_hydro_b"/>
</dbReference>
<dbReference type="InterPro" id="IPR017853">
    <property type="entry name" value="GH"/>
</dbReference>
<dbReference type="CDD" id="cd00111">
    <property type="entry name" value="Trefoil"/>
    <property type="match status" value="1"/>
</dbReference>
<feature type="chain" id="PRO_5019061777" evidence="7">
    <location>
        <begin position="24"/>
        <end position="911"/>
    </location>
</feature>
<reference evidence="9 10" key="1">
    <citation type="journal article" date="2018" name="Gigascience">
        <title>Genomes of trombidid mites reveal novel predicted allergens and laterally-transferred genes associated with secondary metabolism.</title>
        <authorList>
            <person name="Dong X."/>
            <person name="Chaisiri K."/>
            <person name="Xia D."/>
            <person name="Armstrong S.D."/>
            <person name="Fang Y."/>
            <person name="Donnelly M.J."/>
            <person name="Kadowaki T."/>
            <person name="McGarry J.W."/>
            <person name="Darby A.C."/>
            <person name="Makepeace B.L."/>
        </authorList>
    </citation>
    <scope>NUCLEOTIDE SEQUENCE [LARGE SCALE GENOMIC DNA]</scope>
    <source>
        <strain evidence="9">UoL-UT</strain>
    </source>
</reference>
<dbReference type="EMBL" id="NCKV01002768">
    <property type="protein sequence ID" value="RWS26423.1"/>
    <property type="molecule type" value="Genomic_DNA"/>
</dbReference>
<dbReference type="SUPFAM" id="SSF51011">
    <property type="entry name" value="Glycosyl hydrolase domain"/>
    <property type="match status" value="1"/>
</dbReference>
<dbReference type="PROSITE" id="PS51257">
    <property type="entry name" value="PROKAR_LIPOPROTEIN"/>
    <property type="match status" value="1"/>
</dbReference>
<dbReference type="Gene3D" id="2.60.40.1180">
    <property type="entry name" value="Golgi alpha-mannosidase II"/>
    <property type="match status" value="2"/>
</dbReference>
<dbReference type="Pfam" id="PF13802">
    <property type="entry name" value="Gal_mutarotas_2"/>
    <property type="match status" value="1"/>
</dbReference>
<dbReference type="GO" id="GO:0016020">
    <property type="term" value="C:membrane"/>
    <property type="evidence" value="ECO:0007669"/>
    <property type="project" value="UniProtKB-SubCell"/>
</dbReference>
<dbReference type="Gene3D" id="2.60.40.1760">
    <property type="entry name" value="glycosyl hydrolase (family 31)"/>
    <property type="match status" value="1"/>
</dbReference>
<dbReference type="InterPro" id="IPR011013">
    <property type="entry name" value="Gal_mutarotase_sf_dom"/>
</dbReference>
<dbReference type="VEuPathDB" id="VectorBase:LDEU005617"/>
<dbReference type="InterPro" id="IPR025887">
    <property type="entry name" value="Glyco_hydro_31_N_dom"/>
</dbReference>
<dbReference type="Gene3D" id="4.10.110.10">
    <property type="entry name" value="Spasmolytic Protein, domain 1"/>
    <property type="match status" value="1"/>
</dbReference>
<keyword evidence="6" id="KW-0326">Glycosidase</keyword>
<gene>
    <name evidence="9" type="ORF">B4U80_02545</name>
</gene>
<sequence length="911" mass="105692">MCKHFRLLVFITTYVSLIQSCEARCNRRFEERFDCVPDLLTKNANLLKDTCLKRNCCYDDVANGTFPSCFYPSHYTNYVVIKEKRTDRSAKLLLEAKNQLPNWPPDQGKNLRVLIDYINNNVVRVVIKQNNDFESFKNNEILEKNLRRKILFNIQYEVLFRKTQFAFSVIRKSTNTVIFDTSLSNIIFGKRFKQITSKIGESNSCIYGLAEHLTDLCITTNKRKVYTLFNRGEVPHEKNDSQFNLYGFHPFYLAIEQDGSAHGVYFHNTNAMDIVVQPGSTITYRTVGGQLDFFFVLGPKPDDVTSQYTSIVGRPHLPPFWSLGFHLCRFKYNSTEGIRKVWKRTIDAGIPFDAQWSDIDFMDNNKDFTYDHIKYNGLPNFIKEVHDANMKYIINIVRLMFILLNLNFSAQSPSLSAIEPAGTYEPFDIAFKKGLFVMDPKTDEPMIGKVWQNKTYWLDFTNTETMKFWKQQLQQFHNDIQFDALWLDMNEPFNFLSLEDMNCDMNDQLMNIPYTPGNDPLSSSTLCMYAKHSLGNHFDLHALYSFYESKATVDALKSIHKQKRPFVVSRSTTAGQGRYSAHWSGDITSEWSSMRNTITNMLTFNIIGMPFIGADICGFVRNTTADLCLRWHQLGAFYSFSRSHNDHDTIDQDPVAMGSKVTAAAKKSLEYRYTLLPYLYTLLYKAHLYGTTVVRPLFYEFPKDDTVYKMSDQFMWGDAVMFNPALYQGLDIVATYFPEGQWFSNFNKEYFGPITVDIETNSELPNINFRAGYIIAMQAHAKTTFKSRQNPFELLVYIDNKTKKATGELYWDDGESEPLKYTNVLFQARLIDHLNFELKTIAVKTDYTRENMKLALVTVIGVNEIPKSVECNSEKIEVMNNVKVKKNILYINLRDFSISLLKENIIVWKYE</sequence>
<comment type="subcellular location">
    <subcellularLocation>
        <location evidence="1">Membrane</location>
    </subcellularLocation>
</comment>
<dbReference type="SUPFAM" id="SSF57492">
    <property type="entry name" value="Trefoil"/>
    <property type="match status" value="1"/>
</dbReference>
<protein>
    <submittedName>
        <fullName evidence="9">Lysosomal alpha-glucosidase-like protein</fullName>
    </submittedName>
</protein>
<keyword evidence="3" id="KW-0472">Membrane</keyword>
<organism evidence="9 10">
    <name type="scientific">Leptotrombidium deliense</name>
    <dbReference type="NCBI Taxonomy" id="299467"/>
    <lineage>
        <taxon>Eukaryota</taxon>
        <taxon>Metazoa</taxon>
        <taxon>Ecdysozoa</taxon>
        <taxon>Arthropoda</taxon>
        <taxon>Chelicerata</taxon>
        <taxon>Arachnida</taxon>
        <taxon>Acari</taxon>
        <taxon>Acariformes</taxon>
        <taxon>Trombidiformes</taxon>
        <taxon>Prostigmata</taxon>
        <taxon>Anystina</taxon>
        <taxon>Parasitengona</taxon>
        <taxon>Trombiculoidea</taxon>
        <taxon>Trombiculidae</taxon>
        <taxon>Leptotrombidium</taxon>
    </lineage>
</organism>
<comment type="similarity">
    <text evidence="2 6">Belongs to the glycosyl hydrolase 31 family.</text>
</comment>